<dbReference type="Proteomes" id="UP000549250">
    <property type="component" value="Unassembled WGS sequence"/>
</dbReference>
<keyword evidence="3" id="KW-0812">Transmembrane</keyword>
<dbReference type="Pfam" id="PF04773">
    <property type="entry name" value="FecR"/>
    <property type="match status" value="1"/>
</dbReference>
<dbReference type="PANTHER" id="PTHR30273:SF2">
    <property type="entry name" value="PROTEIN FECR"/>
    <property type="match status" value="1"/>
</dbReference>
<keyword evidence="3" id="KW-0472">Membrane</keyword>
<protein>
    <submittedName>
        <fullName evidence="3">Transmembrane sensor</fullName>
    </submittedName>
</protein>
<accession>A0A839SYA8</accession>
<keyword evidence="4" id="KW-1185">Reference proteome</keyword>
<proteinExistence type="predicted"/>
<organism evidence="3 4">
    <name type="scientific">Azomonas macrocytogenes</name>
    <name type="common">Azotobacter macrocytogenes</name>
    <dbReference type="NCBI Taxonomy" id="69962"/>
    <lineage>
        <taxon>Bacteria</taxon>
        <taxon>Pseudomonadati</taxon>
        <taxon>Pseudomonadota</taxon>
        <taxon>Gammaproteobacteria</taxon>
        <taxon>Pseudomonadales</taxon>
        <taxon>Pseudomonadaceae</taxon>
        <taxon>Azomonas</taxon>
    </lineage>
</organism>
<dbReference type="InterPro" id="IPR012373">
    <property type="entry name" value="Ferrdict_sens_TM"/>
</dbReference>
<dbReference type="EMBL" id="JACHXI010000001">
    <property type="protein sequence ID" value="MBB3101888.1"/>
    <property type="molecule type" value="Genomic_DNA"/>
</dbReference>
<dbReference type="InterPro" id="IPR006860">
    <property type="entry name" value="FecR"/>
</dbReference>
<dbReference type="AlphaFoldDB" id="A0A839SYA8"/>
<feature type="region of interest" description="Disordered" evidence="1">
    <location>
        <begin position="1"/>
        <end position="33"/>
    </location>
</feature>
<evidence type="ECO:0000256" key="1">
    <source>
        <dbReference type="SAM" id="MobiDB-lite"/>
    </source>
</evidence>
<feature type="domain" description="FecR protein" evidence="2">
    <location>
        <begin position="89"/>
        <end position="180"/>
    </location>
</feature>
<gene>
    <name evidence="3" type="ORF">FHR87_000248</name>
</gene>
<evidence type="ECO:0000259" key="2">
    <source>
        <dbReference type="Pfam" id="PF04773"/>
    </source>
</evidence>
<reference evidence="3 4" key="1">
    <citation type="submission" date="2020-08" db="EMBL/GenBank/DDBJ databases">
        <title>Genomic Encyclopedia of Type Strains, Phase III (KMG-III): the genomes of soil and plant-associated and newly described type strains.</title>
        <authorList>
            <person name="Whitman W."/>
        </authorList>
    </citation>
    <scope>NUCLEOTIDE SEQUENCE [LARGE SCALE GENOMIC DNA]</scope>
    <source>
        <strain evidence="3 4">CECT 4462</strain>
    </source>
</reference>
<dbReference type="PANTHER" id="PTHR30273">
    <property type="entry name" value="PERIPLASMIC SIGNAL SENSOR AND SIGMA FACTOR ACTIVATOR FECR-RELATED"/>
    <property type="match status" value="1"/>
</dbReference>
<name>A0A839SYA8_AZOMA</name>
<comment type="caution">
    <text evidence="3">The sequence shown here is derived from an EMBL/GenBank/DDBJ whole genome shotgun (WGS) entry which is preliminary data.</text>
</comment>
<evidence type="ECO:0000313" key="4">
    <source>
        <dbReference type="Proteomes" id="UP000549250"/>
    </source>
</evidence>
<sequence>MSTPDSPQPPTGRHTQHHQQSTPDKDDALAPFAEALRERVPSREALLAEAKAQTARQRRRGKQSAAGGLLMLLLAGGIWILDPAWHTEDIHTAIGQRSTTRLADGSDVILNTGSHLRIESRLRSRRLELVQGEATFTVVHEPKPLIVRSQGVHVRDIGTVFNVRSDSRGVVVSVVEGAVEVSNGQTPARLLEAGQQVQASRERISTTRRIDPDAVTAWQQGKLRFDGTPLREVIADIQRYRQAPIRLDEARLGSLRVSGEYDTNAIESLIDLLPAILPVSLARGSDGTVVVHGVR</sequence>
<evidence type="ECO:0000313" key="3">
    <source>
        <dbReference type="EMBL" id="MBB3101888.1"/>
    </source>
</evidence>
<feature type="compositionally biased region" description="Pro residues" evidence="1">
    <location>
        <begin position="1"/>
        <end position="10"/>
    </location>
</feature>
<dbReference type="PIRSF" id="PIRSF018266">
    <property type="entry name" value="FecR"/>
    <property type="match status" value="1"/>
</dbReference>
<dbReference type="Gene3D" id="2.60.120.1440">
    <property type="match status" value="1"/>
</dbReference>
<dbReference type="GO" id="GO:0016989">
    <property type="term" value="F:sigma factor antagonist activity"/>
    <property type="evidence" value="ECO:0007669"/>
    <property type="project" value="TreeGrafter"/>
</dbReference>
<dbReference type="Gene3D" id="3.55.50.30">
    <property type="match status" value="1"/>
</dbReference>